<gene>
    <name evidence="1" type="ORF">SUNI508_01813</name>
</gene>
<reference evidence="1 2" key="1">
    <citation type="journal article" date="2024" name="J. Plant Pathol.">
        <title>Sequence and assembly of the genome of Seiridium unicorne, isolate CBS 538.82, causal agent of cypress canker disease.</title>
        <authorList>
            <person name="Scali E."/>
            <person name="Rocca G.D."/>
            <person name="Danti R."/>
            <person name="Garbelotto M."/>
            <person name="Barberini S."/>
            <person name="Baroncelli R."/>
            <person name="Emiliani G."/>
        </authorList>
    </citation>
    <scope>NUCLEOTIDE SEQUENCE [LARGE SCALE GENOMIC DNA]</scope>
    <source>
        <strain evidence="1 2">BM-138-508</strain>
    </source>
</reference>
<keyword evidence="2" id="KW-1185">Reference proteome</keyword>
<evidence type="ECO:0000313" key="1">
    <source>
        <dbReference type="EMBL" id="KAK9416396.1"/>
    </source>
</evidence>
<sequence length="546" mass="63055">MTKEFLKAKKASWTAKGRAGIEAKHIRWTYGNDTSRDDNGPKVIVSRTRLGARIATKPIEKVRAVKESQAARRRRKKAARLEAKYTIASTAILDRGKHPRAIGTDITLEIFGGERKYRRRKNSFTRALHPTSKIERLPTETLLQIQNNLQAADRLCLAMSSRMMLLKLSLTKREDLSNKQKKLFARRLEQDMVVIPQLVACTWCMKLHRPFVSIQNESVRRRQERPQLPCTTVRPHPYTTFHKRLHFNLVSYIMRRHRNGLDSGELLRQVQHTQTTQCIIWKKEFYLQKTEKSRIIDGLFFTKAQTAIFPACGSWDDCKLIDSLIHLLKTTEDKICPHRGWKNDIRRNLIPRWDKDGKTKGDFARQAGGPLGYPQIGAELRCLLVHGRTCDYHCQGGSVEKREIGCPGSCSLCYTDFSLNVINIPGLSARLLVLTTWKNLGICEKRCEEQWRSFENTRRDEAGKPPRAYRATMRQGRQAIFRPYEEADDPDFSYGGPNHVHRPRLKPLDVMRLIEFPQRLQYETADCGLPHRPTPEGAIYYPDPLD</sequence>
<protein>
    <recommendedName>
        <fullName evidence="3">F-box domain-containing protein</fullName>
    </recommendedName>
</protein>
<name>A0ABR2UQ05_9PEZI</name>
<proteinExistence type="predicted"/>
<dbReference type="Proteomes" id="UP001408356">
    <property type="component" value="Unassembled WGS sequence"/>
</dbReference>
<evidence type="ECO:0000313" key="2">
    <source>
        <dbReference type="Proteomes" id="UP001408356"/>
    </source>
</evidence>
<accession>A0ABR2UQ05</accession>
<evidence type="ECO:0008006" key="3">
    <source>
        <dbReference type="Google" id="ProtNLM"/>
    </source>
</evidence>
<organism evidence="1 2">
    <name type="scientific">Seiridium unicorne</name>
    <dbReference type="NCBI Taxonomy" id="138068"/>
    <lineage>
        <taxon>Eukaryota</taxon>
        <taxon>Fungi</taxon>
        <taxon>Dikarya</taxon>
        <taxon>Ascomycota</taxon>
        <taxon>Pezizomycotina</taxon>
        <taxon>Sordariomycetes</taxon>
        <taxon>Xylariomycetidae</taxon>
        <taxon>Amphisphaeriales</taxon>
        <taxon>Sporocadaceae</taxon>
        <taxon>Seiridium</taxon>
    </lineage>
</organism>
<dbReference type="EMBL" id="JARVKF010000407">
    <property type="protein sequence ID" value="KAK9416396.1"/>
    <property type="molecule type" value="Genomic_DNA"/>
</dbReference>
<comment type="caution">
    <text evidence="1">The sequence shown here is derived from an EMBL/GenBank/DDBJ whole genome shotgun (WGS) entry which is preliminary data.</text>
</comment>